<dbReference type="Proteomes" id="UP000031623">
    <property type="component" value="Chromosome"/>
</dbReference>
<evidence type="ECO:0000259" key="1">
    <source>
        <dbReference type="Pfam" id="PF13358"/>
    </source>
</evidence>
<dbReference type="KEGG" id="tig:THII_3957"/>
<proteinExistence type="predicted"/>
<dbReference type="AlphaFoldDB" id="A0A090AKX1"/>
<name>A0A090AKX1_9GAMM</name>
<feature type="domain" description="Tc1-like transposase DDE" evidence="1">
    <location>
        <begin position="5"/>
        <end position="83"/>
    </location>
</feature>
<reference evidence="2 3" key="1">
    <citation type="journal article" date="2014" name="ISME J.">
        <title>Ecophysiology of Thioploca ingrica as revealed by the complete genome sequence supplemented with proteomic evidence.</title>
        <authorList>
            <person name="Kojima H."/>
            <person name="Ogura Y."/>
            <person name="Yamamoto N."/>
            <person name="Togashi T."/>
            <person name="Mori H."/>
            <person name="Watanabe T."/>
            <person name="Nemoto F."/>
            <person name="Kurokawa K."/>
            <person name="Hayashi T."/>
            <person name="Fukui M."/>
        </authorList>
    </citation>
    <scope>NUCLEOTIDE SEQUENCE [LARGE SCALE GENOMIC DNA]</scope>
</reference>
<dbReference type="InterPro" id="IPR036397">
    <property type="entry name" value="RNaseH_sf"/>
</dbReference>
<dbReference type="GO" id="GO:0003676">
    <property type="term" value="F:nucleic acid binding"/>
    <property type="evidence" value="ECO:0007669"/>
    <property type="project" value="InterPro"/>
</dbReference>
<organism evidence="2 3">
    <name type="scientific">Thioploca ingrica</name>
    <dbReference type="NCBI Taxonomy" id="40754"/>
    <lineage>
        <taxon>Bacteria</taxon>
        <taxon>Pseudomonadati</taxon>
        <taxon>Pseudomonadota</taxon>
        <taxon>Gammaproteobacteria</taxon>
        <taxon>Thiotrichales</taxon>
        <taxon>Thiotrichaceae</taxon>
        <taxon>Thioploca</taxon>
    </lineage>
</organism>
<dbReference type="SUPFAM" id="SSF53098">
    <property type="entry name" value="Ribonuclease H-like"/>
    <property type="match status" value="1"/>
</dbReference>
<dbReference type="STRING" id="40754.THII_3957"/>
<protein>
    <submittedName>
        <fullName evidence="2">Transposase</fullName>
    </submittedName>
</protein>
<dbReference type="Gene3D" id="3.30.420.10">
    <property type="entry name" value="Ribonuclease H-like superfamily/Ribonuclease H"/>
    <property type="match status" value="1"/>
</dbReference>
<dbReference type="InterPro" id="IPR038717">
    <property type="entry name" value="Tc1-like_DDE_dom"/>
</dbReference>
<dbReference type="HOGENOM" id="CLU_056788_14_0_6"/>
<accession>A0A090AKX1</accession>
<dbReference type="PANTHER" id="PTHR46564:SF1">
    <property type="entry name" value="TRANSPOSASE"/>
    <property type="match status" value="1"/>
</dbReference>
<dbReference type="EMBL" id="AP014633">
    <property type="protein sequence ID" value="BAP58254.1"/>
    <property type="molecule type" value="Genomic_DNA"/>
</dbReference>
<dbReference type="PANTHER" id="PTHR46564">
    <property type="entry name" value="TRANSPOSASE"/>
    <property type="match status" value="1"/>
</dbReference>
<evidence type="ECO:0000313" key="2">
    <source>
        <dbReference type="EMBL" id="BAP58254.1"/>
    </source>
</evidence>
<gene>
    <name evidence="2" type="ORF">THII_3957</name>
</gene>
<dbReference type="Pfam" id="PF13358">
    <property type="entry name" value="DDE_3"/>
    <property type="match status" value="1"/>
</dbReference>
<sequence length="92" mass="10487">MTVSLFQGSINTAVFSAWLEQDLLPKLPLNCVIIMDNASFHRSAPIRQLIEDAGHDLEFLPTYSPDLNPIERKWAQAKAIRRQQSGSIVRFY</sequence>
<evidence type="ECO:0000313" key="3">
    <source>
        <dbReference type="Proteomes" id="UP000031623"/>
    </source>
</evidence>
<keyword evidence="3" id="KW-1185">Reference proteome</keyword>
<dbReference type="InterPro" id="IPR012337">
    <property type="entry name" value="RNaseH-like_sf"/>
</dbReference>